<dbReference type="EMBL" id="JAHKPD010000012">
    <property type="protein sequence ID" value="MBU2950461.1"/>
    <property type="molecule type" value="Genomic_DNA"/>
</dbReference>
<keyword evidence="2" id="KW-1185">Reference proteome</keyword>
<proteinExistence type="predicted"/>
<protein>
    <submittedName>
        <fullName evidence="1">Addiction module protein</fullName>
    </submittedName>
</protein>
<sequence>MVTLALREAVKEYVNNADVRLLKMIKALAESYQEDEQELSLSEEQYQIIDKRRAAHLKGESKSFTWEQVKENARNAAG</sequence>
<evidence type="ECO:0000313" key="1">
    <source>
        <dbReference type="EMBL" id="MBU2950461.1"/>
    </source>
</evidence>
<comment type="caution">
    <text evidence="1">The sequence shown here is derived from an EMBL/GenBank/DDBJ whole genome shotgun (WGS) entry which is preliminary data.</text>
</comment>
<accession>A0ACC5U857</accession>
<dbReference type="Proteomes" id="UP001647509">
    <property type="component" value="Unassembled WGS sequence"/>
</dbReference>
<reference evidence="1" key="1">
    <citation type="submission" date="2021-05" db="EMBL/GenBank/DDBJ databases">
        <title>Draft genomes of bacteria isolated from model marine particles.</title>
        <authorList>
            <person name="Datta M.S."/>
            <person name="Schwartzman J.A."/>
            <person name="Enke T.N."/>
            <person name="Saavedra J."/>
            <person name="Cermak N."/>
            <person name="Cordero O.X."/>
        </authorList>
    </citation>
    <scope>NUCLEOTIDE SEQUENCE</scope>
    <source>
        <strain evidence="1">I2M19</strain>
    </source>
</reference>
<evidence type="ECO:0000313" key="2">
    <source>
        <dbReference type="Proteomes" id="UP001647509"/>
    </source>
</evidence>
<organism evidence="1 2">
    <name type="scientific">Pseudotamlana agarivorans</name>
    <dbReference type="NCBI Taxonomy" id="481183"/>
    <lineage>
        <taxon>Bacteria</taxon>
        <taxon>Pseudomonadati</taxon>
        <taxon>Bacteroidota</taxon>
        <taxon>Flavobacteriia</taxon>
        <taxon>Flavobacteriales</taxon>
        <taxon>Flavobacteriaceae</taxon>
        <taxon>Pseudotamlana</taxon>
    </lineage>
</organism>
<gene>
    <name evidence="1" type="ORF">KO493_07115</name>
</gene>
<name>A0ACC5U857_9FLAO</name>